<protein>
    <submittedName>
        <fullName evidence="2">(northern house mosquito) hypothetical protein</fullName>
    </submittedName>
</protein>
<feature type="compositionally biased region" description="Polar residues" evidence="1">
    <location>
        <begin position="1"/>
        <end position="12"/>
    </location>
</feature>
<dbReference type="EMBL" id="HBUE01267161">
    <property type="protein sequence ID" value="CAG6562085.1"/>
    <property type="molecule type" value="Transcribed_RNA"/>
</dbReference>
<dbReference type="EMBL" id="HBUE01267157">
    <property type="protein sequence ID" value="CAG6562079.1"/>
    <property type="molecule type" value="Transcribed_RNA"/>
</dbReference>
<dbReference type="AlphaFoldDB" id="A0A8D8NEC6"/>
<dbReference type="EMBL" id="HBUE01161968">
    <property type="protein sequence ID" value="CAG6510685.1"/>
    <property type="molecule type" value="Transcribed_RNA"/>
</dbReference>
<name>A0A8D8NEC6_CULPI</name>
<evidence type="ECO:0000313" key="2">
    <source>
        <dbReference type="EMBL" id="CAG6562089.1"/>
    </source>
</evidence>
<dbReference type="EMBL" id="HBUE01161963">
    <property type="protein sequence ID" value="CAG6510675.1"/>
    <property type="molecule type" value="Transcribed_RNA"/>
</dbReference>
<accession>A0A8D8NEC6</accession>
<feature type="compositionally biased region" description="Low complexity" evidence="1">
    <location>
        <begin position="19"/>
        <end position="34"/>
    </location>
</feature>
<organism evidence="2">
    <name type="scientific">Culex pipiens</name>
    <name type="common">House mosquito</name>
    <dbReference type="NCBI Taxonomy" id="7175"/>
    <lineage>
        <taxon>Eukaryota</taxon>
        <taxon>Metazoa</taxon>
        <taxon>Ecdysozoa</taxon>
        <taxon>Arthropoda</taxon>
        <taxon>Hexapoda</taxon>
        <taxon>Insecta</taxon>
        <taxon>Pterygota</taxon>
        <taxon>Neoptera</taxon>
        <taxon>Endopterygota</taxon>
        <taxon>Diptera</taxon>
        <taxon>Nematocera</taxon>
        <taxon>Culicoidea</taxon>
        <taxon>Culicidae</taxon>
        <taxon>Culicinae</taxon>
        <taxon>Culicini</taxon>
        <taxon>Culex</taxon>
        <taxon>Culex</taxon>
    </lineage>
</organism>
<dbReference type="EMBL" id="HBUE01131319">
    <property type="protein sequence ID" value="CAG6496549.1"/>
    <property type="molecule type" value="Transcribed_RNA"/>
</dbReference>
<sequence length="110" mass="11487">MPNTKASPTATCLATAPCSGPSSSGTGRASSRTKASARRSSKSKPPSGPRRVALARVDPRSRGPTWSPNCAPTTSSTTAKAPRCEVARSTGGWCWRGRCAFTGAFRELFI</sequence>
<proteinExistence type="predicted"/>
<dbReference type="EMBL" id="HBUE01161967">
    <property type="protein sequence ID" value="CAG6510681.1"/>
    <property type="molecule type" value="Transcribed_RNA"/>
</dbReference>
<reference evidence="2" key="1">
    <citation type="submission" date="2021-05" db="EMBL/GenBank/DDBJ databases">
        <authorList>
            <person name="Alioto T."/>
            <person name="Alioto T."/>
            <person name="Gomez Garrido J."/>
        </authorList>
    </citation>
    <scope>NUCLEOTIDE SEQUENCE</scope>
</reference>
<dbReference type="EMBL" id="HBUE01131318">
    <property type="protein sequence ID" value="CAG6496546.1"/>
    <property type="molecule type" value="Transcribed_RNA"/>
</dbReference>
<evidence type="ECO:0000256" key="1">
    <source>
        <dbReference type="SAM" id="MobiDB-lite"/>
    </source>
</evidence>
<dbReference type="EMBL" id="HBUE01267162">
    <property type="protein sequence ID" value="CAG6562089.1"/>
    <property type="molecule type" value="Transcribed_RNA"/>
</dbReference>
<feature type="region of interest" description="Disordered" evidence="1">
    <location>
        <begin position="1"/>
        <end position="80"/>
    </location>
</feature>